<comment type="caution">
    <text evidence="24">The sequence shown here is derived from an EMBL/GenBank/DDBJ whole genome shotgun (WGS) entry which is preliminary data.</text>
</comment>
<organism evidence="24 25">
    <name type="scientific">Hemibagrus wyckioides</name>
    <dbReference type="NCBI Taxonomy" id="337641"/>
    <lineage>
        <taxon>Eukaryota</taxon>
        <taxon>Metazoa</taxon>
        <taxon>Chordata</taxon>
        <taxon>Craniata</taxon>
        <taxon>Vertebrata</taxon>
        <taxon>Euteleostomi</taxon>
        <taxon>Actinopterygii</taxon>
        <taxon>Neopterygii</taxon>
        <taxon>Teleostei</taxon>
        <taxon>Ostariophysi</taxon>
        <taxon>Siluriformes</taxon>
        <taxon>Bagridae</taxon>
        <taxon>Hemibagrus</taxon>
    </lineage>
</organism>
<dbReference type="Pfam" id="PF01841">
    <property type="entry name" value="Transglut_core"/>
    <property type="match status" value="1"/>
</dbReference>
<feature type="domain" description="Transglutaminase-like" evidence="23">
    <location>
        <begin position="313"/>
        <end position="406"/>
    </location>
</feature>
<dbReference type="PANTHER" id="PTHR11590">
    <property type="entry name" value="PROTEIN-GLUTAMINE GAMMA-GLUTAMYLTRANSFERASE"/>
    <property type="match status" value="1"/>
</dbReference>
<dbReference type="Pfam" id="PF00927">
    <property type="entry name" value="Transglut_C"/>
    <property type="match status" value="2"/>
</dbReference>
<comment type="subunit">
    <text evidence="13">Interacts with PLAAT4.</text>
</comment>
<keyword evidence="4" id="KW-0808">Transferase</keyword>
<evidence type="ECO:0000313" key="24">
    <source>
        <dbReference type="EMBL" id="KAG7323412.1"/>
    </source>
</evidence>
<dbReference type="GO" id="GO:0003810">
    <property type="term" value="F:protein-glutamine gamma-glutamyltransferase activity"/>
    <property type="evidence" value="ECO:0007669"/>
    <property type="project" value="UniProtKB-EC"/>
</dbReference>
<dbReference type="InterPro" id="IPR013783">
    <property type="entry name" value="Ig-like_fold"/>
</dbReference>
<evidence type="ECO:0000256" key="2">
    <source>
        <dbReference type="ARBA" id="ARBA00005968"/>
    </source>
</evidence>
<dbReference type="SUPFAM" id="SSF49309">
    <property type="entry name" value="Transglutaminase, two C-terminal domains"/>
    <property type="match status" value="2"/>
</dbReference>
<dbReference type="EC" id="2.3.2.13" evidence="12"/>
<dbReference type="PROSITE" id="PS00547">
    <property type="entry name" value="TRANSGLUTAMINASES"/>
    <property type="match status" value="1"/>
</dbReference>
<dbReference type="OrthoDB" id="437511at2759"/>
<comment type="similarity">
    <text evidence="2">Belongs to the transglutaminase superfamily. Transglutaminase family.</text>
</comment>
<dbReference type="GO" id="GO:0016020">
    <property type="term" value="C:membrane"/>
    <property type="evidence" value="ECO:0007669"/>
    <property type="project" value="UniProtKB-SubCell"/>
</dbReference>
<evidence type="ECO:0000256" key="22">
    <source>
        <dbReference type="SAM" id="MobiDB-lite"/>
    </source>
</evidence>
<evidence type="ECO:0000256" key="8">
    <source>
        <dbReference type="ARBA" id="ARBA00023139"/>
    </source>
</evidence>
<evidence type="ECO:0000256" key="6">
    <source>
        <dbReference type="ARBA" id="ARBA00022837"/>
    </source>
</evidence>
<evidence type="ECO:0000313" key="25">
    <source>
        <dbReference type="Proteomes" id="UP000824219"/>
    </source>
</evidence>
<evidence type="ECO:0000256" key="18">
    <source>
        <dbReference type="ARBA" id="ARBA00045815"/>
    </source>
</evidence>
<evidence type="ECO:0000256" key="20">
    <source>
        <dbReference type="PIRSR" id="PIRSR000459-1"/>
    </source>
</evidence>
<sequence length="734" mass="81764">MSSNTSSTGGDAIETADRNSTRPGRFPYVRTDDKIEKPLLPSDPAANSGQLSVRSIDLLKTKTGQNRLEHHTDRYQSDNLIIRRGQCFQMWIELSRDFKPKSDRLHLELKLGLMPMLSRGTLVTVPLVDKLENKCWEAKIVEQKDTRIKLSISSPPTAPIGRYKLSVITWTPKGSTRFNCKRENDIYLLFNPWCKDDFVFMDEESERNEYVLNDVGKIYYGNESQIGTRNWNFGQFADGILAACLFILEKSRALASGLGDPVNIVRVVSAMVNSNDDQGVLEGNWSSSYANGTSPTLWTGSVEILTHYHKSEGKPVKYGQCWVFAGVTNTVLRCLGIPARCITNFSSAHDTDVSLTTDVYFDEKMRPIESLNNDSIWNFHVWNESWMARPDLPAGMGGWQVVDATPQETSQGTFCCGPTPVSAIRDGLVNVKYDAPFVFAEVNSDRIYWQRNTDGTFTQTSVQKSVVGHNISTKAVGSNHREDITHLYKHPEGSDAERVAVETASLYGSKPNTYPRPVASDVTLHVAVKGEGQWVGEDAQLSFTLNNSSTEKRSIEFYCQVAIMYYTGVLKGIVKKDEIAVKLKSSEVHSLDWTVPYDLYKDQLVDQAALMLTVIGRVIETKQVLATRFNFRLRTPELTITPVGDAVVGKEFVAKITFKNPLPHVLKSVKIRVEGLGLLNAKNILCGDVGSLATITHSVKFTPTLSGQRKLLASLDCQQITQVHGAADILVKEK</sequence>
<evidence type="ECO:0000256" key="19">
    <source>
        <dbReference type="ARBA" id="ARBA00051843"/>
    </source>
</evidence>
<dbReference type="Gene3D" id="2.60.40.10">
    <property type="entry name" value="Immunoglobulins"/>
    <property type="match status" value="3"/>
</dbReference>
<evidence type="ECO:0000256" key="10">
    <source>
        <dbReference type="ARBA" id="ARBA00023288"/>
    </source>
</evidence>
<dbReference type="GO" id="GO:0031424">
    <property type="term" value="P:keratinization"/>
    <property type="evidence" value="ECO:0007669"/>
    <property type="project" value="UniProtKB-KW"/>
</dbReference>
<dbReference type="Gene3D" id="3.90.260.10">
    <property type="entry name" value="Transglutaminase-like"/>
    <property type="match status" value="1"/>
</dbReference>
<comment type="subcellular location">
    <subcellularLocation>
        <location evidence="1">Membrane</location>
        <topology evidence="1">Lipid-anchor</topology>
    </subcellularLocation>
</comment>
<evidence type="ECO:0000256" key="15">
    <source>
        <dbReference type="ARBA" id="ARBA00041651"/>
    </source>
</evidence>
<dbReference type="FunFam" id="3.90.260.10:FF:000001">
    <property type="entry name" value="Protein-glutamine gamma-glutamyltransferase 2"/>
    <property type="match status" value="1"/>
</dbReference>
<dbReference type="AlphaFoldDB" id="A0A9D3NJJ2"/>
<dbReference type="InterPro" id="IPR001102">
    <property type="entry name" value="Transglutaminase_N"/>
</dbReference>
<evidence type="ECO:0000256" key="17">
    <source>
        <dbReference type="ARBA" id="ARBA00043229"/>
    </source>
</evidence>
<keyword evidence="10" id="KW-0449">Lipoprotein</keyword>
<keyword evidence="7" id="KW-0472">Membrane</keyword>
<keyword evidence="6 21" id="KW-0106">Calcium</keyword>
<accession>A0A9D3NJJ2</accession>
<protein>
    <recommendedName>
        <fullName evidence="14">Protein-glutamine gamma-glutamyltransferase K</fullName>
        <ecNumber evidence="12">2.3.2.13</ecNumber>
    </recommendedName>
    <alternativeName>
        <fullName evidence="17">Epidermal TGase</fullName>
    </alternativeName>
    <alternativeName>
        <fullName evidence="16">Transglutaminase K</fullName>
    </alternativeName>
    <alternativeName>
        <fullName evidence="15">Transglutaminase-1</fullName>
    </alternativeName>
</protein>
<comment type="function">
    <text evidence="18">Catalyzes the cross-linking of proteins and the conjugation of polyamines to proteins. Responsible for cross-linking epidermal proteins during formation of the stratum corneum. Involved in cell proliferation.</text>
</comment>
<evidence type="ECO:0000256" key="11">
    <source>
        <dbReference type="ARBA" id="ARBA00023315"/>
    </source>
</evidence>
<dbReference type="InterPro" id="IPR013808">
    <property type="entry name" value="Transglutaminase_AS"/>
</dbReference>
<evidence type="ECO:0000256" key="16">
    <source>
        <dbReference type="ARBA" id="ARBA00041726"/>
    </source>
</evidence>
<keyword evidence="25" id="KW-1185">Reference proteome</keyword>
<dbReference type="GO" id="GO:0007399">
    <property type="term" value="P:nervous system development"/>
    <property type="evidence" value="ECO:0007669"/>
    <property type="project" value="UniProtKB-ARBA"/>
</dbReference>
<evidence type="ECO:0000256" key="4">
    <source>
        <dbReference type="ARBA" id="ARBA00022679"/>
    </source>
</evidence>
<evidence type="ECO:0000256" key="5">
    <source>
        <dbReference type="ARBA" id="ARBA00022723"/>
    </source>
</evidence>
<dbReference type="GO" id="GO:0046872">
    <property type="term" value="F:metal ion binding"/>
    <property type="evidence" value="ECO:0007669"/>
    <property type="project" value="UniProtKB-KW"/>
</dbReference>
<dbReference type="EMBL" id="JAHKSW010000015">
    <property type="protein sequence ID" value="KAG7323412.1"/>
    <property type="molecule type" value="Genomic_DNA"/>
</dbReference>
<dbReference type="SUPFAM" id="SSF54001">
    <property type="entry name" value="Cysteine proteinases"/>
    <property type="match status" value="1"/>
</dbReference>
<evidence type="ECO:0000256" key="21">
    <source>
        <dbReference type="PIRSR" id="PIRSR000459-2"/>
    </source>
</evidence>
<feature type="binding site" evidence="21">
    <location>
        <position position="497"/>
    </location>
    <ligand>
        <name>Ca(2+)</name>
        <dbReference type="ChEBI" id="CHEBI:29108"/>
    </ligand>
</feature>
<evidence type="ECO:0000256" key="13">
    <source>
        <dbReference type="ARBA" id="ARBA00038573"/>
    </source>
</evidence>
<dbReference type="SUPFAM" id="SSF81296">
    <property type="entry name" value="E set domains"/>
    <property type="match status" value="1"/>
</dbReference>
<keyword evidence="5 21" id="KW-0479">Metal-binding</keyword>
<feature type="binding site" evidence="21">
    <location>
        <position position="492"/>
    </location>
    <ligand>
        <name>Ca(2+)</name>
        <dbReference type="ChEBI" id="CHEBI:29108"/>
    </ligand>
</feature>
<dbReference type="Proteomes" id="UP000824219">
    <property type="component" value="Linkage Group LG15"/>
</dbReference>
<dbReference type="FunFam" id="2.60.40.10:FF:000090">
    <property type="entry name" value="Protein-glutamine gamma-glutamyltransferase 2"/>
    <property type="match status" value="1"/>
</dbReference>
<evidence type="ECO:0000256" key="14">
    <source>
        <dbReference type="ARBA" id="ARBA00040559"/>
    </source>
</evidence>
<reference evidence="24 25" key="1">
    <citation type="submission" date="2021-06" db="EMBL/GenBank/DDBJ databases">
        <title>Chromosome-level genome assembly of the red-tail catfish (Hemibagrus wyckioides).</title>
        <authorList>
            <person name="Shao F."/>
        </authorList>
    </citation>
    <scope>NUCLEOTIDE SEQUENCE [LARGE SCALE GENOMIC DNA]</scope>
    <source>
        <strain evidence="24">EC202008001</strain>
        <tissue evidence="24">Blood</tissue>
    </source>
</reference>
<dbReference type="InterPro" id="IPR036238">
    <property type="entry name" value="Transglutaminase_C_sf"/>
</dbReference>
<feature type="region of interest" description="Disordered" evidence="22">
    <location>
        <begin position="1"/>
        <end position="48"/>
    </location>
</feature>
<keyword evidence="8" id="KW-0564">Palmitate</keyword>
<evidence type="ECO:0000256" key="9">
    <source>
        <dbReference type="ARBA" id="ARBA00023249"/>
    </source>
</evidence>
<dbReference type="InterPro" id="IPR014756">
    <property type="entry name" value="Ig_E-set"/>
</dbReference>
<keyword evidence="9" id="KW-0417">Keratinization</keyword>
<dbReference type="InterPro" id="IPR008958">
    <property type="entry name" value="Transglutaminase_C"/>
</dbReference>
<keyword evidence="11" id="KW-0012">Acyltransferase</keyword>
<dbReference type="InterPro" id="IPR002931">
    <property type="entry name" value="Transglutaminase-like"/>
</dbReference>
<proteinExistence type="inferred from homology"/>
<evidence type="ECO:0000256" key="7">
    <source>
        <dbReference type="ARBA" id="ARBA00023136"/>
    </source>
</evidence>
<comment type="catalytic activity">
    <reaction evidence="19">
        <text>L-glutaminyl-[protein] + L-lysyl-[protein] = [protein]-L-lysyl-N(6)-5-L-glutamyl-[protein] + NH4(+)</text>
        <dbReference type="Rhea" id="RHEA:54816"/>
        <dbReference type="Rhea" id="RHEA-COMP:9752"/>
        <dbReference type="Rhea" id="RHEA-COMP:10207"/>
        <dbReference type="Rhea" id="RHEA-COMP:14005"/>
        <dbReference type="ChEBI" id="CHEBI:28938"/>
        <dbReference type="ChEBI" id="CHEBI:29969"/>
        <dbReference type="ChEBI" id="CHEBI:30011"/>
        <dbReference type="ChEBI" id="CHEBI:138370"/>
        <dbReference type="EC" id="2.3.2.13"/>
    </reaction>
</comment>
<evidence type="ECO:0000256" key="1">
    <source>
        <dbReference type="ARBA" id="ARBA00004635"/>
    </source>
</evidence>
<comment type="cofactor">
    <cofactor evidence="21">
        <name>Ca(2+)</name>
        <dbReference type="ChEBI" id="CHEBI:29108"/>
    </cofactor>
    <text evidence="21">Binds 1 Ca(2+) ion per subunit.</text>
</comment>
<evidence type="ECO:0000259" key="23">
    <source>
        <dbReference type="SMART" id="SM00460"/>
    </source>
</evidence>
<dbReference type="FunFam" id="2.60.40.10:FF:000171">
    <property type="entry name" value="protein-glutamine gamma-glutamyltransferase 6"/>
    <property type="match status" value="1"/>
</dbReference>
<feature type="binding site" evidence="21">
    <location>
        <position position="445"/>
    </location>
    <ligand>
        <name>Ca(2+)</name>
        <dbReference type="ChEBI" id="CHEBI:29108"/>
    </ligand>
</feature>
<dbReference type="SMART" id="SM00460">
    <property type="entry name" value="TGc"/>
    <property type="match status" value="1"/>
</dbReference>
<dbReference type="Pfam" id="PF00868">
    <property type="entry name" value="Transglut_N"/>
    <property type="match status" value="1"/>
</dbReference>
<gene>
    <name evidence="24" type="ORF">KOW79_013114</name>
</gene>
<dbReference type="InterPro" id="IPR050779">
    <property type="entry name" value="Transglutaminase"/>
</dbReference>
<name>A0A9D3NJJ2_9TELE</name>
<evidence type="ECO:0000256" key="12">
    <source>
        <dbReference type="ARBA" id="ARBA00024222"/>
    </source>
</evidence>
<feature type="active site" evidence="20">
    <location>
        <position position="403"/>
    </location>
</feature>
<dbReference type="InterPro" id="IPR036985">
    <property type="entry name" value="Transglutaminase-like_sf"/>
</dbReference>
<feature type="binding site" evidence="21">
    <location>
        <position position="443"/>
    </location>
    <ligand>
        <name>Ca(2+)</name>
        <dbReference type="ChEBI" id="CHEBI:29108"/>
    </ligand>
</feature>
<dbReference type="InterPro" id="IPR023608">
    <property type="entry name" value="Transglutaminase_animal"/>
</dbReference>
<evidence type="ECO:0000256" key="3">
    <source>
        <dbReference type="ARBA" id="ARBA00022553"/>
    </source>
</evidence>
<dbReference type="PANTHER" id="PTHR11590:SF49">
    <property type="entry name" value="PROTEIN-GLUTAMINE GAMMA-GLUTAMYLTRANSFERASE K"/>
    <property type="match status" value="1"/>
</dbReference>
<dbReference type="InterPro" id="IPR038765">
    <property type="entry name" value="Papain-like_cys_pep_sf"/>
</dbReference>
<dbReference type="FunFam" id="2.60.40.10:FF:001143">
    <property type="entry name" value="Protein-glutamine gamma-glutamyltransferase K"/>
    <property type="match status" value="1"/>
</dbReference>
<feature type="active site" evidence="20">
    <location>
        <position position="321"/>
    </location>
</feature>
<feature type="active site" evidence="20">
    <location>
        <position position="380"/>
    </location>
</feature>
<dbReference type="PIRSF" id="PIRSF000459">
    <property type="entry name" value="TGM_EBP42"/>
    <property type="match status" value="1"/>
</dbReference>
<keyword evidence="3" id="KW-0597">Phosphoprotein</keyword>